<proteinExistence type="predicted"/>
<feature type="non-terminal residue" evidence="1">
    <location>
        <position position="83"/>
    </location>
</feature>
<sequence>MLGQPDHQRLDRRRQIVAVQTIGIASAIADHHRYRGAQLLKQDLALGLAAQVGNMAAEQRLPGLPEHVDLTQRFLGIVLAGGL</sequence>
<organism evidence="1 2">
    <name type="scientific">Pseudomonas syringae pv. maculicola</name>
    <dbReference type="NCBI Taxonomy" id="59511"/>
    <lineage>
        <taxon>Bacteria</taxon>
        <taxon>Pseudomonadati</taxon>
        <taxon>Pseudomonadota</taxon>
        <taxon>Gammaproteobacteria</taxon>
        <taxon>Pseudomonadales</taxon>
        <taxon>Pseudomonadaceae</taxon>
        <taxon>Pseudomonas</taxon>
    </lineage>
</organism>
<dbReference type="EMBL" id="RBNL01004876">
    <property type="protein sequence ID" value="RML21689.1"/>
    <property type="molecule type" value="Genomic_DNA"/>
</dbReference>
<evidence type="ECO:0000313" key="2">
    <source>
        <dbReference type="Proteomes" id="UP000282378"/>
    </source>
</evidence>
<name>A0A3M2U3W6_PSEYM</name>
<accession>A0A3M2U3W6</accession>
<dbReference type="Proteomes" id="UP000282378">
    <property type="component" value="Unassembled WGS sequence"/>
</dbReference>
<gene>
    <name evidence="1" type="ORF">APX70_01436</name>
</gene>
<dbReference type="AlphaFoldDB" id="A0A3M2U3W6"/>
<reference evidence="1 2" key="1">
    <citation type="submission" date="2018-08" db="EMBL/GenBank/DDBJ databases">
        <title>Recombination of ecologically and evolutionarily significant loci maintains genetic cohesion in the Pseudomonas syringae species complex.</title>
        <authorList>
            <person name="Dillon M."/>
            <person name="Thakur S."/>
            <person name="Almeida R.N.D."/>
            <person name="Weir B.S."/>
            <person name="Guttman D.S."/>
        </authorList>
    </citation>
    <scope>NUCLEOTIDE SEQUENCE [LARGE SCALE GENOMIC DNA]</scope>
    <source>
        <strain evidence="1 2">88_10</strain>
    </source>
</reference>
<protein>
    <submittedName>
        <fullName evidence="1">Uncharacterized protein</fullName>
    </submittedName>
</protein>
<comment type="caution">
    <text evidence="1">The sequence shown here is derived from an EMBL/GenBank/DDBJ whole genome shotgun (WGS) entry which is preliminary data.</text>
</comment>
<evidence type="ECO:0000313" key="1">
    <source>
        <dbReference type="EMBL" id="RML21689.1"/>
    </source>
</evidence>